<evidence type="ECO:0000313" key="2">
    <source>
        <dbReference type="Proteomes" id="UP000322873"/>
    </source>
</evidence>
<protein>
    <submittedName>
        <fullName evidence="1">Uncharacterized protein</fullName>
    </submittedName>
</protein>
<name>A0A5M9JHQ7_MONFR</name>
<dbReference type="Proteomes" id="UP000322873">
    <property type="component" value="Unassembled WGS sequence"/>
</dbReference>
<comment type="caution">
    <text evidence="1">The sequence shown here is derived from an EMBL/GenBank/DDBJ whole genome shotgun (WGS) entry which is preliminary data.</text>
</comment>
<dbReference type="EMBL" id="VICG01000011">
    <property type="protein sequence ID" value="KAA8567322.1"/>
    <property type="molecule type" value="Genomic_DNA"/>
</dbReference>
<keyword evidence="2" id="KW-1185">Reference proteome</keyword>
<organism evidence="1 2">
    <name type="scientific">Monilinia fructicola</name>
    <name type="common">Brown rot fungus</name>
    <name type="synonym">Ciboria fructicola</name>
    <dbReference type="NCBI Taxonomy" id="38448"/>
    <lineage>
        <taxon>Eukaryota</taxon>
        <taxon>Fungi</taxon>
        <taxon>Dikarya</taxon>
        <taxon>Ascomycota</taxon>
        <taxon>Pezizomycotina</taxon>
        <taxon>Leotiomycetes</taxon>
        <taxon>Helotiales</taxon>
        <taxon>Sclerotiniaceae</taxon>
        <taxon>Monilinia</taxon>
    </lineage>
</organism>
<dbReference type="AlphaFoldDB" id="A0A5M9JHQ7"/>
<reference evidence="1 2" key="1">
    <citation type="submission" date="2019-06" db="EMBL/GenBank/DDBJ databases">
        <title>Genome Sequence of the Brown Rot Fungal Pathogen Monilinia fructicola.</title>
        <authorList>
            <person name="De Miccolis Angelini R.M."/>
            <person name="Landi L."/>
            <person name="Abate D."/>
            <person name="Pollastro S."/>
            <person name="Romanazzi G."/>
            <person name="Faretra F."/>
        </authorList>
    </citation>
    <scope>NUCLEOTIDE SEQUENCE [LARGE SCALE GENOMIC DNA]</scope>
    <source>
        <strain evidence="1 2">Mfrc123</strain>
    </source>
</reference>
<accession>A0A5M9JHQ7</accession>
<gene>
    <name evidence="1" type="ORF">EYC84_010353</name>
</gene>
<sequence>MLGRCFEMQEREYCTENPYFTPFCFLTSNPTKLPTASPMPTSSQQSHPVHLILISYPARSPSGSGYIHH</sequence>
<proteinExistence type="predicted"/>
<evidence type="ECO:0000313" key="1">
    <source>
        <dbReference type="EMBL" id="KAA8567322.1"/>
    </source>
</evidence>